<feature type="region of interest" description="Disordered" evidence="1">
    <location>
        <begin position="403"/>
        <end position="436"/>
    </location>
</feature>
<gene>
    <name evidence="2" type="ORF">F2P81_018118</name>
</gene>
<evidence type="ECO:0000256" key="1">
    <source>
        <dbReference type="SAM" id="MobiDB-lite"/>
    </source>
</evidence>
<accession>A0A6A4S3S7</accession>
<organism evidence="2 3">
    <name type="scientific">Scophthalmus maximus</name>
    <name type="common">Turbot</name>
    <name type="synonym">Psetta maxima</name>
    <dbReference type="NCBI Taxonomy" id="52904"/>
    <lineage>
        <taxon>Eukaryota</taxon>
        <taxon>Metazoa</taxon>
        <taxon>Chordata</taxon>
        <taxon>Craniata</taxon>
        <taxon>Vertebrata</taxon>
        <taxon>Euteleostomi</taxon>
        <taxon>Actinopterygii</taxon>
        <taxon>Neopterygii</taxon>
        <taxon>Teleostei</taxon>
        <taxon>Neoteleostei</taxon>
        <taxon>Acanthomorphata</taxon>
        <taxon>Carangaria</taxon>
        <taxon>Pleuronectiformes</taxon>
        <taxon>Pleuronectoidei</taxon>
        <taxon>Scophthalmidae</taxon>
        <taxon>Scophthalmus</taxon>
    </lineage>
</organism>
<name>A0A6A4S3S7_SCOMX</name>
<feature type="compositionally biased region" description="Basic and acidic residues" evidence="1">
    <location>
        <begin position="648"/>
        <end position="674"/>
    </location>
</feature>
<sequence length="934" mass="100249">MLEENKAGSSRQLRSPDTCGQPRESKTNGRTRNVAAGKTINTIHPARRMKTKPIYPSLVCNAKDPWGPPGPQVLSTQVHIHRSRFYSEALALTLKAALPKPEVSTGTSTAARAVAGESNFLVVNGPRKRLRVRRVSKSERHNTNSTRGPLTSPLFGRLTGSSLLIGQQAASLRLAQLKAQLALMQINNALKIGYQAANIPAPYPTTAPPSPTAAAINLLNLLKIANAMSHPLFNPYASGNQSSTQGPYGLSSMQAERDPRKDSPQFGPGSSFCSSAASSATPANAGETTPSPLAQSVSYRPEQSWAVNDKDIERSVDMHISRARDVTYHGKQDHQPIGQSTLFTSTQRDDILSSGTGTTSSPIASTPASLGHRYSAVYSGSSSLDWFPKYKMAATDDSCQFYSSPASSSYTSRGSGRFNSSSGRERDVQSIPGLGDFDYPVQVAPSRPKYTPECASNILSKFGLEKEDLEYLISYPDDQMTPANLPFILHQIRIDKAKRATTAVESNPDPETPPIRGVSGMGSLSSSGGSAALLQPPKVVDYGHTGNYAGGVVDEIGRTSGRSADSDGSGSLSCGNTWDIRSRHSQEDTKELKSSAPGSSHGQCSSVTNSSHNSTLSSVAARSNHPAKPLKTKPMHTPQKVLCPSSLPRKDKDGGLRLEDCSKSSPLKKTEAERSQSASNTQPSCGLHPDLTGLVLIGTDSTIGAKTHSTTPAKESVVHKQTQKRQNQKLHMQEKQVQKKPVSQMEEALSHLAFSATQPSSPILNTTDASQTVQPSVFIPCPAVAPPASLQLVAGLENFPWSRTQHPAERPVSEGLPTPSMMRDYAAATPQVFPHTCSLCYKECAHMKVPRVEWWDRGRTQVTFSLQTSLAHSVSKQSDSEAVGEIEASASTKPKALVCFEKEEDAEKLKSIKSIKGIPVTVGASVREKCQYSD</sequence>
<feature type="region of interest" description="Disordered" evidence="1">
    <location>
        <begin position="326"/>
        <end position="367"/>
    </location>
</feature>
<feature type="compositionally biased region" description="Low complexity" evidence="1">
    <location>
        <begin position="270"/>
        <end position="285"/>
    </location>
</feature>
<feature type="compositionally biased region" description="Basic and acidic residues" evidence="1">
    <location>
        <begin position="580"/>
        <end position="593"/>
    </location>
</feature>
<feature type="compositionally biased region" description="Polar residues" evidence="1">
    <location>
        <begin position="675"/>
        <end position="684"/>
    </location>
</feature>
<evidence type="ECO:0000313" key="3">
    <source>
        <dbReference type="Proteomes" id="UP000438429"/>
    </source>
</evidence>
<proteinExistence type="predicted"/>
<feature type="region of interest" description="Disordered" evidence="1">
    <location>
        <begin position="559"/>
        <end position="689"/>
    </location>
</feature>
<feature type="compositionally biased region" description="Low complexity" evidence="1">
    <location>
        <begin position="517"/>
        <end position="530"/>
    </location>
</feature>
<feature type="compositionally biased region" description="Low complexity" evidence="1">
    <location>
        <begin position="352"/>
        <end position="367"/>
    </location>
</feature>
<dbReference type="AlphaFoldDB" id="A0A6A4S3S7"/>
<feature type="region of interest" description="Disordered" evidence="1">
    <location>
        <begin position="705"/>
        <end position="738"/>
    </location>
</feature>
<feature type="compositionally biased region" description="Polar residues" evidence="1">
    <location>
        <begin position="596"/>
        <end position="621"/>
    </location>
</feature>
<dbReference type="EMBL" id="VEVO01000016">
    <property type="protein sequence ID" value="KAF0029013.1"/>
    <property type="molecule type" value="Genomic_DNA"/>
</dbReference>
<dbReference type="Proteomes" id="UP000438429">
    <property type="component" value="Unassembled WGS sequence"/>
</dbReference>
<feature type="compositionally biased region" description="Low complexity" evidence="1">
    <location>
        <begin position="403"/>
        <end position="422"/>
    </location>
</feature>
<feature type="region of interest" description="Disordered" evidence="1">
    <location>
        <begin position="1"/>
        <end position="30"/>
    </location>
</feature>
<feature type="compositionally biased region" description="Polar residues" evidence="1">
    <location>
        <begin position="237"/>
        <end position="254"/>
    </location>
</feature>
<protein>
    <submittedName>
        <fullName evidence="2">Uncharacterized protein</fullName>
    </submittedName>
</protein>
<comment type="caution">
    <text evidence="2">The sequence shown here is derived from an EMBL/GenBank/DDBJ whole genome shotgun (WGS) entry which is preliminary data.</text>
</comment>
<feature type="compositionally biased region" description="Polar residues" evidence="1">
    <location>
        <begin position="286"/>
        <end position="298"/>
    </location>
</feature>
<feature type="region of interest" description="Disordered" evidence="1">
    <location>
        <begin position="236"/>
        <end position="302"/>
    </location>
</feature>
<feature type="region of interest" description="Disordered" evidence="1">
    <location>
        <begin position="500"/>
        <end position="532"/>
    </location>
</feature>
<feature type="compositionally biased region" description="Low complexity" evidence="1">
    <location>
        <begin position="559"/>
        <end position="575"/>
    </location>
</feature>
<evidence type="ECO:0000313" key="2">
    <source>
        <dbReference type="EMBL" id="KAF0029013.1"/>
    </source>
</evidence>
<reference evidence="2 3" key="1">
    <citation type="submission" date="2019-06" db="EMBL/GenBank/DDBJ databases">
        <title>Draft genomes of female and male turbot (Scophthalmus maximus).</title>
        <authorList>
            <person name="Xu H."/>
            <person name="Xu X.-W."/>
            <person name="Shao C."/>
            <person name="Chen S."/>
        </authorList>
    </citation>
    <scope>NUCLEOTIDE SEQUENCE [LARGE SCALE GENOMIC DNA]</scope>
    <source>
        <strain evidence="2">Ysfricsl-2016a</strain>
        <tissue evidence="2">Blood</tissue>
    </source>
</reference>
<feature type="compositionally biased region" description="Polar residues" evidence="1">
    <location>
        <begin position="337"/>
        <end position="346"/>
    </location>
</feature>